<dbReference type="STRING" id="8496.A0A151ND89"/>
<name>A0A151ND89_ALLMI</name>
<keyword evidence="4" id="KW-0496">Mitochondrion</keyword>
<gene>
    <name evidence="6" type="primary">PET117</name>
    <name evidence="6" type="ORF">Y1Q_0010520</name>
</gene>
<reference evidence="6 7" key="1">
    <citation type="journal article" date="2012" name="Genome Biol.">
        <title>Sequencing three crocodilian genomes to illuminate the evolution of archosaurs and amniotes.</title>
        <authorList>
            <person name="St John J.A."/>
            <person name="Braun E.L."/>
            <person name="Isberg S.R."/>
            <person name="Miles L.G."/>
            <person name="Chong A.Y."/>
            <person name="Gongora J."/>
            <person name="Dalzell P."/>
            <person name="Moran C."/>
            <person name="Bed'hom B."/>
            <person name="Abzhanov A."/>
            <person name="Burgess S.C."/>
            <person name="Cooksey A.M."/>
            <person name="Castoe T.A."/>
            <person name="Crawford N.G."/>
            <person name="Densmore L.D."/>
            <person name="Drew J.C."/>
            <person name="Edwards S.V."/>
            <person name="Faircloth B.C."/>
            <person name="Fujita M.K."/>
            <person name="Greenwold M.J."/>
            <person name="Hoffmann F.G."/>
            <person name="Howard J.M."/>
            <person name="Iguchi T."/>
            <person name="Janes D.E."/>
            <person name="Khan S.Y."/>
            <person name="Kohno S."/>
            <person name="de Koning A.J."/>
            <person name="Lance S.L."/>
            <person name="McCarthy F.M."/>
            <person name="McCormack J.E."/>
            <person name="Merchant M.E."/>
            <person name="Peterson D.G."/>
            <person name="Pollock D.D."/>
            <person name="Pourmand N."/>
            <person name="Raney B.J."/>
            <person name="Roessler K.A."/>
            <person name="Sanford J.R."/>
            <person name="Sawyer R.H."/>
            <person name="Schmidt C.J."/>
            <person name="Triplett E.W."/>
            <person name="Tuberville T.D."/>
            <person name="Venegas-Anaya M."/>
            <person name="Howard J.T."/>
            <person name="Jarvis E.D."/>
            <person name="Guillette L.J.Jr."/>
            <person name="Glenn T.C."/>
            <person name="Green R.E."/>
            <person name="Ray D.A."/>
        </authorList>
    </citation>
    <scope>NUCLEOTIDE SEQUENCE [LARGE SCALE GENOMIC DNA]</scope>
    <source>
        <strain evidence="6">KSC_2009_1</strain>
    </source>
</reference>
<evidence type="ECO:0000256" key="2">
    <source>
        <dbReference type="ARBA" id="ARBA00008197"/>
    </source>
</evidence>
<dbReference type="AlphaFoldDB" id="A0A151ND89"/>
<evidence type="ECO:0000256" key="1">
    <source>
        <dbReference type="ARBA" id="ARBA00004173"/>
    </source>
</evidence>
<evidence type="ECO:0000313" key="6">
    <source>
        <dbReference type="EMBL" id="KYO34778.1"/>
    </source>
</evidence>
<dbReference type="EMBL" id="AKHW03003332">
    <property type="protein sequence ID" value="KYO34778.1"/>
    <property type="molecule type" value="Genomic_DNA"/>
</dbReference>
<keyword evidence="7" id="KW-1185">Reference proteome</keyword>
<dbReference type="GeneID" id="102572378"/>
<protein>
    <submittedName>
        <fullName evidence="6">PET117-like protein, mitochondrial</fullName>
    </submittedName>
</protein>
<dbReference type="PhylomeDB" id="A0A151ND89"/>
<dbReference type="InterPro" id="IPR031568">
    <property type="entry name" value="Pet117"/>
</dbReference>
<dbReference type="GO" id="GO:0033617">
    <property type="term" value="P:mitochondrial respiratory chain complex IV assembly"/>
    <property type="evidence" value="ECO:0007669"/>
    <property type="project" value="TreeGrafter"/>
</dbReference>
<dbReference type="GO" id="GO:0005739">
    <property type="term" value="C:mitochondrion"/>
    <property type="evidence" value="ECO:0007669"/>
    <property type="project" value="UniProtKB-SubCell"/>
</dbReference>
<proteinExistence type="inferred from homology"/>
<feature type="signal peptide" evidence="5">
    <location>
        <begin position="1"/>
        <end position="22"/>
    </location>
</feature>
<dbReference type="OrthoDB" id="76305at2759"/>
<dbReference type="PANTHER" id="PTHR28163">
    <property type="entry name" value="PROTEIN PET117 HOMOLOG, MITOCHONDRIAL"/>
    <property type="match status" value="1"/>
</dbReference>
<evidence type="ECO:0000256" key="5">
    <source>
        <dbReference type="SAM" id="SignalP"/>
    </source>
</evidence>
<dbReference type="eggNOG" id="ENOG502S7B1">
    <property type="taxonomic scope" value="Eukaryota"/>
</dbReference>
<keyword evidence="5" id="KW-0732">Signal</keyword>
<feature type="chain" id="PRO_5007585956" evidence="5">
    <location>
        <begin position="23"/>
        <end position="81"/>
    </location>
</feature>
<evidence type="ECO:0000256" key="3">
    <source>
        <dbReference type="ARBA" id="ARBA00022946"/>
    </source>
</evidence>
<dbReference type="KEGG" id="amj:102572378"/>
<organism evidence="6 7">
    <name type="scientific">Alligator mississippiensis</name>
    <name type="common">American alligator</name>
    <dbReference type="NCBI Taxonomy" id="8496"/>
    <lineage>
        <taxon>Eukaryota</taxon>
        <taxon>Metazoa</taxon>
        <taxon>Chordata</taxon>
        <taxon>Craniata</taxon>
        <taxon>Vertebrata</taxon>
        <taxon>Euteleostomi</taxon>
        <taxon>Archelosauria</taxon>
        <taxon>Archosauria</taxon>
        <taxon>Crocodylia</taxon>
        <taxon>Alligatoridae</taxon>
        <taxon>Alligatorinae</taxon>
        <taxon>Alligator</taxon>
    </lineage>
</organism>
<dbReference type="Proteomes" id="UP000050525">
    <property type="component" value="Unassembled WGS sequence"/>
</dbReference>
<comment type="caution">
    <text evidence="6">The sequence shown here is derived from an EMBL/GenBank/DDBJ whole genome shotgun (WGS) entry which is preliminary data.</text>
</comment>
<sequence>MSAGSKAVLGVTLLLSVGTVVAVHLQQQRDRERLREGVLRDLERQSRKQENIRLLEDQIILTKHLEAERDRQALDRGPQQS</sequence>
<accession>A0A151ND89</accession>
<comment type="subcellular location">
    <subcellularLocation>
        <location evidence="1">Mitochondrion</location>
    </subcellularLocation>
</comment>
<comment type="similarity">
    <text evidence="2">Belongs to the PET117 family.</text>
</comment>
<evidence type="ECO:0000256" key="4">
    <source>
        <dbReference type="ARBA" id="ARBA00023128"/>
    </source>
</evidence>
<dbReference type="Pfam" id="PF15786">
    <property type="entry name" value="PET117"/>
    <property type="match status" value="1"/>
</dbReference>
<evidence type="ECO:0000313" key="7">
    <source>
        <dbReference type="Proteomes" id="UP000050525"/>
    </source>
</evidence>
<keyword evidence="3" id="KW-0809">Transit peptide</keyword>
<dbReference type="PANTHER" id="PTHR28163:SF1">
    <property type="entry name" value="PROTEIN PET117 HOMOLOG, MITOCHONDRIAL"/>
    <property type="match status" value="1"/>
</dbReference>